<evidence type="ECO:0000313" key="2">
    <source>
        <dbReference type="EMBL" id="GKH70936.1"/>
    </source>
</evidence>
<evidence type="ECO:0000313" key="3">
    <source>
        <dbReference type="Proteomes" id="UP001055114"/>
    </source>
</evidence>
<dbReference type="AlphaFoldDB" id="A0AA37K4P5"/>
<dbReference type="EMBL" id="BQNZ01000001">
    <property type="protein sequence ID" value="GKH70936.1"/>
    <property type="molecule type" value="Genomic_DNA"/>
</dbReference>
<feature type="transmembrane region" description="Helical" evidence="1">
    <location>
        <begin position="12"/>
        <end position="32"/>
    </location>
</feature>
<comment type="caution">
    <text evidence="2">The sequence shown here is derived from an EMBL/GenBank/DDBJ whole genome shotgun (WGS) entry which is preliminary data.</text>
</comment>
<organism evidence="2 3">
    <name type="scientific">Parabacteroides merdae</name>
    <dbReference type="NCBI Taxonomy" id="46503"/>
    <lineage>
        <taxon>Bacteria</taxon>
        <taxon>Pseudomonadati</taxon>
        <taxon>Bacteroidota</taxon>
        <taxon>Bacteroidia</taxon>
        <taxon>Bacteroidales</taxon>
        <taxon>Tannerellaceae</taxon>
        <taxon>Parabacteroides</taxon>
    </lineage>
</organism>
<protein>
    <submittedName>
        <fullName evidence="2">Uncharacterized protein</fullName>
    </submittedName>
</protein>
<dbReference type="RefSeq" id="WP_244063762.1">
    <property type="nucleotide sequence ID" value="NZ_BQNZ01000001.1"/>
</dbReference>
<gene>
    <name evidence="2" type="ORF">CE91St3_07990</name>
</gene>
<evidence type="ECO:0000256" key="1">
    <source>
        <dbReference type="SAM" id="Phobius"/>
    </source>
</evidence>
<accession>A0AA37K4P5</accession>
<dbReference type="Proteomes" id="UP001055114">
    <property type="component" value="Unassembled WGS sequence"/>
</dbReference>
<keyword evidence="1" id="KW-0812">Transmembrane</keyword>
<reference evidence="2" key="1">
    <citation type="submission" date="2022-01" db="EMBL/GenBank/DDBJ databases">
        <title>Novel bile acid biosynthetic pathways are enriched in the microbiome of centenarians.</title>
        <authorList>
            <person name="Sato Y."/>
            <person name="Atarashi K."/>
            <person name="Plichta R.D."/>
            <person name="Arai Y."/>
            <person name="Sasajima S."/>
            <person name="Kearney M.S."/>
            <person name="Suda W."/>
            <person name="Takeshita K."/>
            <person name="Sasaki T."/>
            <person name="Okamoto S."/>
            <person name="Skelly N.A."/>
            <person name="Okamura Y."/>
            <person name="Vlamakis H."/>
            <person name="Li Y."/>
            <person name="Tanoue T."/>
            <person name="Takei H."/>
            <person name="Nittono H."/>
            <person name="Narushima S."/>
            <person name="Irie J."/>
            <person name="Itoh H."/>
            <person name="Moriya K."/>
            <person name="Sugiura Y."/>
            <person name="Suematsu M."/>
            <person name="Moritoki N."/>
            <person name="Shibata S."/>
            <person name="Littman R.D."/>
            <person name="Fischbach A.M."/>
            <person name="Uwamino Y."/>
            <person name="Inoue T."/>
            <person name="Honda A."/>
            <person name="Hattori M."/>
            <person name="Murai T."/>
            <person name="Xavier J.R."/>
            <person name="Hirose N."/>
            <person name="Honda K."/>
        </authorList>
    </citation>
    <scope>NUCLEOTIDE SEQUENCE</scope>
    <source>
        <strain evidence="2">CE91-St3</strain>
    </source>
</reference>
<name>A0AA37K4P5_9BACT</name>
<sequence>MKPKEAIGKLATLFNSQLFWIQVCAVGIWLLVIQNYCEGEDTAQRVYVVGGNIDADVTGIVDANVSGSVDVDNTVSVETENTVKTWN</sequence>
<proteinExistence type="predicted"/>
<keyword evidence="1" id="KW-0472">Membrane</keyword>
<keyword evidence="1" id="KW-1133">Transmembrane helix</keyword>